<dbReference type="STRING" id="139723.A0A182MV40"/>
<dbReference type="GO" id="GO:0051721">
    <property type="term" value="F:protein phosphatase 2A binding"/>
    <property type="evidence" value="ECO:0007669"/>
    <property type="project" value="TreeGrafter"/>
</dbReference>
<dbReference type="InterPro" id="IPR002110">
    <property type="entry name" value="Ankyrin_rpt"/>
</dbReference>
<organism evidence="6 7">
    <name type="scientific">Anopheles culicifacies</name>
    <dbReference type="NCBI Taxonomy" id="139723"/>
    <lineage>
        <taxon>Eukaryota</taxon>
        <taxon>Metazoa</taxon>
        <taxon>Ecdysozoa</taxon>
        <taxon>Arthropoda</taxon>
        <taxon>Hexapoda</taxon>
        <taxon>Insecta</taxon>
        <taxon>Pterygota</taxon>
        <taxon>Neoptera</taxon>
        <taxon>Endopterygota</taxon>
        <taxon>Diptera</taxon>
        <taxon>Nematocera</taxon>
        <taxon>Culicoidea</taxon>
        <taxon>Culicidae</taxon>
        <taxon>Anophelinae</taxon>
        <taxon>Anopheles</taxon>
        <taxon>culicifacies species complex</taxon>
    </lineage>
</organism>
<dbReference type="GO" id="GO:0051301">
    <property type="term" value="P:cell division"/>
    <property type="evidence" value="ECO:0007669"/>
    <property type="project" value="UniProtKB-KW"/>
</dbReference>
<evidence type="ECO:0000259" key="5">
    <source>
        <dbReference type="Pfam" id="PF24567"/>
    </source>
</evidence>
<dbReference type="Proteomes" id="UP000075883">
    <property type="component" value="Unassembled WGS sequence"/>
</dbReference>
<dbReference type="GO" id="GO:0005783">
    <property type="term" value="C:endoplasmic reticulum"/>
    <property type="evidence" value="ECO:0007669"/>
    <property type="project" value="TreeGrafter"/>
</dbReference>
<reference evidence="7" key="1">
    <citation type="submission" date="2013-09" db="EMBL/GenBank/DDBJ databases">
        <title>The Genome Sequence of Anopheles culicifacies species A.</title>
        <authorList>
            <consortium name="The Broad Institute Genomics Platform"/>
            <person name="Neafsey D.E."/>
            <person name="Besansky N."/>
            <person name="Howell P."/>
            <person name="Walton C."/>
            <person name="Young S.K."/>
            <person name="Zeng Q."/>
            <person name="Gargeya S."/>
            <person name="Fitzgerald M."/>
            <person name="Haas B."/>
            <person name="Abouelleil A."/>
            <person name="Allen A.W."/>
            <person name="Alvarado L."/>
            <person name="Arachchi H.M."/>
            <person name="Berlin A.M."/>
            <person name="Chapman S.B."/>
            <person name="Gainer-Dewar J."/>
            <person name="Goldberg J."/>
            <person name="Griggs A."/>
            <person name="Gujja S."/>
            <person name="Hansen M."/>
            <person name="Howarth C."/>
            <person name="Imamovic A."/>
            <person name="Ireland A."/>
            <person name="Larimer J."/>
            <person name="McCowan C."/>
            <person name="Murphy C."/>
            <person name="Pearson M."/>
            <person name="Poon T.W."/>
            <person name="Priest M."/>
            <person name="Roberts A."/>
            <person name="Saif S."/>
            <person name="Shea T."/>
            <person name="Sisk P."/>
            <person name="Sykes S."/>
            <person name="Wortman J."/>
            <person name="Nusbaum C."/>
            <person name="Birren B."/>
        </authorList>
    </citation>
    <scope>NUCLEOTIDE SEQUENCE [LARGE SCALE GENOMIC DNA]</scope>
    <source>
        <strain evidence="7">A-37</strain>
    </source>
</reference>
<comment type="similarity">
    <text evidence="1">Belongs to the ANKLE2 family.</text>
</comment>
<dbReference type="VEuPathDB" id="VectorBase:ACUA026964"/>
<keyword evidence="3" id="KW-0040">ANK repeat</keyword>
<dbReference type="Pfam" id="PF00023">
    <property type="entry name" value="Ank"/>
    <property type="match status" value="2"/>
</dbReference>
<dbReference type="PANTHER" id="PTHR12349:SF4">
    <property type="entry name" value="ANKYRIN REPEAT AND LEM DOMAIN-CONTAINING PROTEIN 2"/>
    <property type="match status" value="1"/>
</dbReference>
<evidence type="ECO:0000256" key="1">
    <source>
        <dbReference type="ARBA" id="ARBA00007597"/>
    </source>
</evidence>
<dbReference type="Pfam" id="PF24567">
    <property type="entry name" value="ANKLE2_3rd"/>
    <property type="match status" value="1"/>
</dbReference>
<keyword evidence="2" id="KW-0132">Cell division</keyword>
<evidence type="ECO:0000313" key="6">
    <source>
        <dbReference type="EnsemblMetazoa" id="ACUA026964-PA"/>
    </source>
</evidence>
<dbReference type="EMBL" id="AXCM01008330">
    <property type="status" value="NOT_ANNOTATED_CDS"/>
    <property type="molecule type" value="Genomic_DNA"/>
</dbReference>
<name>A0A182MV40_9DIPT</name>
<evidence type="ECO:0000256" key="3">
    <source>
        <dbReference type="ARBA" id="ARBA00023043"/>
    </source>
</evidence>
<dbReference type="InterPro" id="IPR036770">
    <property type="entry name" value="Ankyrin_rpt-contain_sf"/>
</dbReference>
<dbReference type="PANTHER" id="PTHR12349">
    <property type="entry name" value="ANKYRIN REPEAT AND LEM DOMAIN-CONTAINING PROTEIN 2"/>
    <property type="match status" value="1"/>
</dbReference>
<proteinExistence type="inferred from homology"/>
<accession>A0A182MV40</accession>
<dbReference type="SUPFAM" id="SSF48403">
    <property type="entry name" value="Ankyrin repeat"/>
    <property type="match status" value="1"/>
</dbReference>
<dbReference type="AlphaFoldDB" id="A0A182MV40"/>
<keyword evidence="7" id="KW-1185">Reference proteome</keyword>
<protein>
    <recommendedName>
        <fullName evidence="5">ANKLE2 third alpha/beta domain-containing protein</fullName>
    </recommendedName>
</protein>
<sequence>MANYYGVFSYEGTVRGLICCSPDRKQALEVLRQTPGARMMVFSSANEMFTILQNRTVMNQHGRRIAYNRLNAPANMDKCDEQFCRIFVQAIQSGDHMRVWMMILCIPALLINSFNHPRIYNAHGENVLHIAARSGHHEMCVYILEAISSPRYIAWIQGGRTPMTYEISAKLLDLYLNSPDRLRFETPIHIAAQYGWTAVVRALISYPQCELKPNRLGLYPQDLICTRATSVRGTFETRRTIKALLQDNYFVPLIRTEADVDLPYIGEPFCRRSLPNLSPPPGNKLAPDRKIKAYAGPMSHRLAKIFCNLWQNPPRMAVLAWRTDRSAASSHAGLDLRFLCTTTSRLYDKSNVSQSPGYIVRAFRRRKLNIALERIGHFLARANNIPWKEYWDFLDAYCDLSAPDGLQLFEKYLARQFGQGELIAIGGNIRKLENLYAMHAISRVDIDERQYPYITRWKTYMDFIMNA</sequence>
<dbReference type="InterPro" id="IPR056237">
    <property type="entry name" value="ANKLE2_3rd"/>
</dbReference>
<dbReference type="Gene3D" id="1.25.40.20">
    <property type="entry name" value="Ankyrin repeat-containing domain"/>
    <property type="match status" value="1"/>
</dbReference>
<keyword evidence="4" id="KW-0131">Cell cycle</keyword>
<evidence type="ECO:0000313" key="7">
    <source>
        <dbReference type="Proteomes" id="UP000075883"/>
    </source>
</evidence>
<dbReference type="EnsemblMetazoa" id="ACUA026964-RA">
    <property type="protein sequence ID" value="ACUA026964-PA"/>
    <property type="gene ID" value="ACUA026964"/>
</dbReference>
<feature type="domain" description="ANKLE2 third alpha/beta" evidence="5">
    <location>
        <begin position="249"/>
        <end position="317"/>
    </location>
</feature>
<dbReference type="SMART" id="SM00248">
    <property type="entry name" value="ANK"/>
    <property type="match status" value="2"/>
</dbReference>
<evidence type="ECO:0000256" key="2">
    <source>
        <dbReference type="ARBA" id="ARBA00022618"/>
    </source>
</evidence>
<evidence type="ECO:0000256" key="4">
    <source>
        <dbReference type="ARBA" id="ARBA00023306"/>
    </source>
</evidence>
<reference evidence="6" key="2">
    <citation type="submission" date="2020-05" db="UniProtKB">
        <authorList>
            <consortium name="EnsemblMetazoa"/>
        </authorList>
    </citation>
    <scope>IDENTIFICATION</scope>
    <source>
        <strain evidence="6">A-37</strain>
    </source>
</reference>